<dbReference type="FunFam" id="1.20.990.10:FF:000007">
    <property type="entry name" value="Methionine synthase reductase"/>
    <property type="match status" value="1"/>
</dbReference>
<dbReference type="InterPro" id="IPR017927">
    <property type="entry name" value="FAD-bd_FR_type"/>
</dbReference>
<dbReference type="PROSITE" id="PS51384">
    <property type="entry name" value="FAD_FR"/>
    <property type="match status" value="1"/>
</dbReference>
<evidence type="ECO:0000313" key="16">
    <source>
        <dbReference type="Proteomes" id="UP000036681"/>
    </source>
</evidence>
<dbReference type="Pfam" id="PF00667">
    <property type="entry name" value="FAD_binding_1"/>
    <property type="match status" value="1"/>
</dbReference>
<comment type="cofactor">
    <cofactor evidence="2">
        <name>FAD</name>
        <dbReference type="ChEBI" id="CHEBI:57692"/>
    </cofactor>
</comment>
<protein>
    <recommendedName>
        <fullName evidence="12">Methionine synthase reductase</fullName>
        <ecNumber evidence="11">1.16.1.8</ecNumber>
    </recommendedName>
</protein>
<keyword evidence="16" id="KW-1185">Reference proteome</keyword>
<dbReference type="GO" id="GO:0030586">
    <property type="term" value="F:[methionine synthase] reductase (NADPH) activity"/>
    <property type="evidence" value="ECO:0007669"/>
    <property type="project" value="UniProtKB-EC"/>
</dbReference>
<comment type="cofactor">
    <cofactor evidence="1">
        <name>FMN</name>
        <dbReference type="ChEBI" id="CHEBI:58210"/>
    </cofactor>
</comment>
<dbReference type="AlphaFoldDB" id="A0A0M3I816"/>
<dbReference type="WBParaSite" id="ALUE_0001342101-mRNA-1">
    <property type="protein sequence ID" value="ALUE_0001342101-mRNA-1"/>
    <property type="gene ID" value="ALUE_0001342101"/>
</dbReference>
<dbReference type="GO" id="GO:0005829">
    <property type="term" value="C:cytosol"/>
    <property type="evidence" value="ECO:0007669"/>
    <property type="project" value="TreeGrafter"/>
</dbReference>
<keyword evidence="5" id="KW-0288">FMN</keyword>
<evidence type="ECO:0000256" key="7">
    <source>
        <dbReference type="ARBA" id="ARBA00022827"/>
    </source>
</evidence>
<keyword evidence="9" id="KW-0560">Oxidoreductase</keyword>
<dbReference type="PRINTS" id="PR00371">
    <property type="entry name" value="FPNCR"/>
</dbReference>
<dbReference type="Gene3D" id="3.40.50.360">
    <property type="match status" value="1"/>
</dbReference>
<dbReference type="PROSITE" id="PS50902">
    <property type="entry name" value="FLAVODOXIN_LIKE"/>
    <property type="match status" value="1"/>
</dbReference>
<name>A0A0M3I816_ASCLU</name>
<evidence type="ECO:0000259" key="15">
    <source>
        <dbReference type="PROSITE" id="PS51384"/>
    </source>
</evidence>
<keyword evidence="10" id="KW-0486">Methionine biosynthesis</keyword>
<dbReference type="SUPFAM" id="SSF52218">
    <property type="entry name" value="Flavoproteins"/>
    <property type="match status" value="1"/>
</dbReference>
<keyword evidence="4" id="KW-0285">Flavoprotein</keyword>
<dbReference type="SUPFAM" id="SSF63380">
    <property type="entry name" value="Riboflavin synthase domain-like"/>
    <property type="match status" value="1"/>
</dbReference>
<dbReference type="InterPro" id="IPR001709">
    <property type="entry name" value="Flavoprot_Pyr_Nucl_cyt_Rdtase"/>
</dbReference>
<dbReference type="Gene3D" id="3.40.50.80">
    <property type="entry name" value="Nucleotide-binding domain of ferredoxin-NADP reductase (FNR) module"/>
    <property type="match status" value="1"/>
</dbReference>
<reference evidence="17" key="1">
    <citation type="submission" date="2017-02" db="UniProtKB">
        <authorList>
            <consortium name="WormBaseParasite"/>
        </authorList>
    </citation>
    <scope>IDENTIFICATION</scope>
</reference>
<dbReference type="GO" id="GO:0050667">
    <property type="term" value="P:homocysteine metabolic process"/>
    <property type="evidence" value="ECO:0007669"/>
    <property type="project" value="TreeGrafter"/>
</dbReference>
<evidence type="ECO:0000256" key="2">
    <source>
        <dbReference type="ARBA" id="ARBA00001974"/>
    </source>
</evidence>
<dbReference type="InterPro" id="IPR023173">
    <property type="entry name" value="NADPH_Cyt_P450_Rdtase_alpha"/>
</dbReference>
<evidence type="ECO:0000256" key="5">
    <source>
        <dbReference type="ARBA" id="ARBA00022643"/>
    </source>
</evidence>
<evidence type="ECO:0000256" key="10">
    <source>
        <dbReference type="ARBA" id="ARBA00023167"/>
    </source>
</evidence>
<dbReference type="InterPro" id="IPR039261">
    <property type="entry name" value="FNR_nucleotide-bd"/>
</dbReference>
<dbReference type="InterPro" id="IPR017938">
    <property type="entry name" value="Riboflavin_synthase-like_b-brl"/>
</dbReference>
<dbReference type="SUPFAM" id="SSF52343">
    <property type="entry name" value="Ferredoxin reductase-like, C-terminal NADP-linked domain"/>
    <property type="match status" value="1"/>
</dbReference>
<dbReference type="InterPro" id="IPR003097">
    <property type="entry name" value="CysJ-like_FAD-binding"/>
</dbReference>
<keyword evidence="3" id="KW-0028">Amino-acid biosynthesis</keyword>
<dbReference type="PANTHER" id="PTHR19384">
    <property type="entry name" value="NITRIC OXIDE SYNTHASE-RELATED"/>
    <property type="match status" value="1"/>
</dbReference>
<dbReference type="InterPro" id="IPR001433">
    <property type="entry name" value="OxRdtase_FAD/NAD-bd"/>
</dbReference>
<evidence type="ECO:0000256" key="13">
    <source>
        <dbReference type="SAM" id="MobiDB-lite"/>
    </source>
</evidence>
<dbReference type="Pfam" id="PF00175">
    <property type="entry name" value="NAD_binding_1"/>
    <property type="match status" value="1"/>
</dbReference>
<dbReference type="Pfam" id="PF00258">
    <property type="entry name" value="Flavodoxin_1"/>
    <property type="match status" value="1"/>
</dbReference>
<proteinExistence type="predicted"/>
<feature type="domain" description="Flavodoxin-like" evidence="14">
    <location>
        <begin position="8"/>
        <end position="151"/>
    </location>
</feature>
<evidence type="ECO:0000256" key="12">
    <source>
        <dbReference type="ARBA" id="ARBA00040659"/>
    </source>
</evidence>
<dbReference type="InterPro" id="IPR008254">
    <property type="entry name" value="Flavodoxin/NO_synth"/>
</dbReference>
<evidence type="ECO:0000256" key="8">
    <source>
        <dbReference type="ARBA" id="ARBA00022857"/>
    </source>
</evidence>
<evidence type="ECO:0000256" key="11">
    <source>
        <dbReference type="ARBA" id="ARBA00039088"/>
    </source>
</evidence>
<dbReference type="FunFam" id="3.40.50.360:FF:000059">
    <property type="entry name" value="5-methyltetrahydrofolate-homocysteine methyltransferase reductase"/>
    <property type="match status" value="1"/>
</dbReference>
<dbReference type="CDD" id="cd06203">
    <property type="entry name" value="methionine_synthase_red"/>
    <property type="match status" value="1"/>
</dbReference>
<evidence type="ECO:0000256" key="4">
    <source>
        <dbReference type="ARBA" id="ARBA00022630"/>
    </source>
</evidence>
<evidence type="ECO:0000256" key="3">
    <source>
        <dbReference type="ARBA" id="ARBA00022605"/>
    </source>
</evidence>
<dbReference type="PANTHER" id="PTHR19384:SF84">
    <property type="entry name" value="METHIONINE SYNTHASE REDUCTASE"/>
    <property type="match status" value="1"/>
</dbReference>
<dbReference type="InterPro" id="IPR029039">
    <property type="entry name" value="Flavoprotein-like_sf"/>
</dbReference>
<organism evidence="16 17">
    <name type="scientific">Ascaris lumbricoides</name>
    <name type="common">Giant roundworm</name>
    <dbReference type="NCBI Taxonomy" id="6252"/>
    <lineage>
        <taxon>Eukaryota</taxon>
        <taxon>Metazoa</taxon>
        <taxon>Ecdysozoa</taxon>
        <taxon>Nematoda</taxon>
        <taxon>Chromadorea</taxon>
        <taxon>Rhabditida</taxon>
        <taxon>Spirurina</taxon>
        <taxon>Ascaridomorpha</taxon>
        <taxon>Ascaridoidea</taxon>
        <taxon>Ascarididae</taxon>
        <taxon>Ascaris</taxon>
    </lineage>
</organism>
<keyword evidence="7" id="KW-0274">FAD</keyword>
<dbReference type="Gene3D" id="1.20.990.10">
    <property type="entry name" value="NADPH-cytochrome p450 Reductase, Chain A, domain 3"/>
    <property type="match status" value="1"/>
</dbReference>
<dbReference type="GO" id="GO:0010181">
    <property type="term" value="F:FMN binding"/>
    <property type="evidence" value="ECO:0007669"/>
    <property type="project" value="InterPro"/>
</dbReference>
<dbReference type="GO" id="GO:0009086">
    <property type="term" value="P:methionine biosynthetic process"/>
    <property type="evidence" value="ECO:0007669"/>
    <property type="project" value="UniProtKB-KW"/>
</dbReference>
<feature type="compositionally biased region" description="Acidic residues" evidence="13">
    <location>
        <begin position="203"/>
        <end position="226"/>
    </location>
</feature>
<evidence type="ECO:0000256" key="6">
    <source>
        <dbReference type="ARBA" id="ARBA00022691"/>
    </source>
</evidence>
<feature type="domain" description="FAD-binding FR-type" evidence="15">
    <location>
        <begin position="329"/>
        <end position="573"/>
    </location>
</feature>
<dbReference type="Proteomes" id="UP000036681">
    <property type="component" value="Unplaced"/>
</dbReference>
<accession>A0A0M3I816</accession>
<evidence type="ECO:0000259" key="14">
    <source>
        <dbReference type="PROSITE" id="PS50902"/>
    </source>
</evidence>
<sequence length="753" mass="85870">MISNEHEVLVLYGSQTGQSEAIAKIIEERCIRLDLRVKLFVLNDYEKKYWIEKERLVVIVCSSTGDGDPPDNADRFVRRISRRIFDDSFLQHTEFALLGLGDSNFSTFQGTPRNIEKHLLRLGAKKFVETGVADDQIGLELVVEPWIQRLLEALLKKFDRPVTSLEKIFGGLSLSSAKNNSGSESNRKEIAAESEIKMIEESMSFEEEDDAEEREDEEEEEEEEQEVKEVLLKPVPITWPNDKPCLVKGSGALHDDDNLRVPIPAMTYITSRVTHEKFIFPGSDALHDDDNLRVPIPAMTYITSRVTHEKFDESSVTWQNGCRLPGTIGEVLTARVVGTVELTYPGAGKAKRELQIDLGDQLIEYEPGDSFYFIVANPREEVNYILERMNLLMIADQKCIVGVDPQTEKRNASVPAYIPEISSLRYLLTYCLDIRRSPGRPLLRTLAEYASDPGEKRRLLELCSAQGNQEFIEFVRQAGLSLADILFAFPSCRPPIDRLLEHLPRLMPRPYSVASSSERNRRRVRFAFSMLHFDAVDGRRYPRHGLASDWLASLRIGDHVKIMLKEASRFRLPPPTLAKADVRRIPLIMVGPGTGVAPYLSFLQHILETSQRGNDLYKVERELYFGCRQLDIDCIYRDELEMYLREGILSHLTICESQPIVLNEGQDVQRPKYVQEAIEARGKHICEMLCAEPREGEERAVVYVCGDAKGMSKDVWTTFIRVIAKYQGKSEAEAKVFLEELKKSDRYIEDVWA</sequence>
<dbReference type="PRINTS" id="PR00369">
    <property type="entry name" value="FLAVODOXIN"/>
</dbReference>
<dbReference type="InterPro" id="IPR001094">
    <property type="entry name" value="Flavdoxin-like"/>
</dbReference>
<keyword evidence="8" id="KW-0521">NADP</keyword>
<feature type="region of interest" description="Disordered" evidence="13">
    <location>
        <begin position="199"/>
        <end position="228"/>
    </location>
</feature>
<evidence type="ECO:0000256" key="1">
    <source>
        <dbReference type="ARBA" id="ARBA00001917"/>
    </source>
</evidence>
<evidence type="ECO:0000313" key="17">
    <source>
        <dbReference type="WBParaSite" id="ALUE_0001342101-mRNA-1"/>
    </source>
</evidence>
<dbReference type="Gene3D" id="2.40.30.10">
    <property type="entry name" value="Translation factors"/>
    <property type="match status" value="1"/>
</dbReference>
<dbReference type="EC" id="1.16.1.8" evidence="11"/>
<keyword evidence="6" id="KW-0949">S-adenosyl-L-methionine</keyword>
<evidence type="ECO:0000256" key="9">
    <source>
        <dbReference type="ARBA" id="ARBA00023002"/>
    </source>
</evidence>
<dbReference type="GO" id="GO:0050660">
    <property type="term" value="F:flavin adenine dinucleotide binding"/>
    <property type="evidence" value="ECO:0007669"/>
    <property type="project" value="TreeGrafter"/>
</dbReference>